<keyword evidence="5" id="KW-0418">Kinase</keyword>
<dbReference type="EC" id="2.7.13.3" evidence="2"/>
<dbReference type="InterPro" id="IPR029016">
    <property type="entry name" value="GAF-like_dom_sf"/>
</dbReference>
<dbReference type="Pfam" id="PF02518">
    <property type="entry name" value="HATPase_c"/>
    <property type="match status" value="1"/>
</dbReference>
<dbReference type="SUPFAM" id="SSF47384">
    <property type="entry name" value="Homodimeric domain of signal transducing histidine kinase"/>
    <property type="match status" value="1"/>
</dbReference>
<feature type="domain" description="Histidine kinase" evidence="4">
    <location>
        <begin position="182"/>
        <end position="398"/>
    </location>
</feature>
<dbReference type="InterPro" id="IPR004358">
    <property type="entry name" value="Sig_transdc_His_kin-like_C"/>
</dbReference>
<dbReference type="PROSITE" id="PS50109">
    <property type="entry name" value="HIS_KIN"/>
    <property type="match status" value="1"/>
</dbReference>
<sequence length="398" mass="44486">MLNFNLPKNIAPANEEARLKKLREYEILDTPAENGFNHIAMLAKGIFEADNAYVTFIDEDRVFLKANAKNQESAEIKRNDSFCTLAILTKNITVFEDTNAISGFLQNPYVKSGEVRFYASAPIITPEGYIIGTVSVTDKSPRKPTEDQLNMLSLLSKIALDKLETRLAIRKSLRAHDDRLHMLVHDLKNPMTTISLQSELAGRISGADEKVALIAGKINQQSKNMIDNLNFILSAARREKETFKMQKIKVDLNAVINQVINDLTKISTNKNQQIIFIAEGVIEIYGDQNKLNQIFNNLIENAIKFSEVGKEIKISLTSEGNLVTVSIQDFGQGLSKDDLERLFLKFANLSSNPTANEDSNGLGLSTVKMFVDMHKGKIWAESVGQNLGTTFYLELPIK</sequence>
<dbReference type="RefSeq" id="WP_187069945.1">
    <property type="nucleotide sequence ID" value="NZ_JACRYL010000002.1"/>
</dbReference>
<dbReference type="SMART" id="SM00387">
    <property type="entry name" value="HATPase_c"/>
    <property type="match status" value="1"/>
</dbReference>
<accession>A0ABR7KN18</accession>
<dbReference type="GO" id="GO:0016301">
    <property type="term" value="F:kinase activity"/>
    <property type="evidence" value="ECO:0007669"/>
    <property type="project" value="UniProtKB-KW"/>
</dbReference>
<keyword evidence="3" id="KW-0597">Phosphoprotein</keyword>
<keyword evidence="5" id="KW-0808">Transferase</keyword>
<reference evidence="5 6" key="1">
    <citation type="submission" date="2020-08" db="EMBL/GenBank/DDBJ databases">
        <authorList>
            <person name="Sun Q."/>
            <person name="Inoue M."/>
        </authorList>
    </citation>
    <scope>NUCLEOTIDE SEQUENCE [LARGE SCALE GENOMIC DNA]</scope>
    <source>
        <strain evidence="5 6">CCM 8938</strain>
    </source>
</reference>
<dbReference type="SUPFAM" id="SSF55781">
    <property type="entry name" value="GAF domain-like"/>
    <property type="match status" value="1"/>
</dbReference>
<dbReference type="InterPro" id="IPR005467">
    <property type="entry name" value="His_kinase_dom"/>
</dbReference>
<dbReference type="Pfam" id="PF01590">
    <property type="entry name" value="GAF"/>
    <property type="match status" value="1"/>
</dbReference>
<dbReference type="InterPro" id="IPR036890">
    <property type="entry name" value="HATPase_C_sf"/>
</dbReference>
<dbReference type="InterPro" id="IPR003018">
    <property type="entry name" value="GAF"/>
</dbReference>
<evidence type="ECO:0000313" key="5">
    <source>
        <dbReference type="EMBL" id="MBC6109473.1"/>
    </source>
</evidence>
<organism evidence="5 6">
    <name type="scientific">Pedobacter fastidiosus</name>
    <dbReference type="NCBI Taxonomy" id="2765361"/>
    <lineage>
        <taxon>Bacteria</taxon>
        <taxon>Pseudomonadati</taxon>
        <taxon>Bacteroidota</taxon>
        <taxon>Sphingobacteriia</taxon>
        <taxon>Sphingobacteriales</taxon>
        <taxon>Sphingobacteriaceae</taxon>
        <taxon>Pedobacter</taxon>
    </lineage>
</organism>
<evidence type="ECO:0000256" key="3">
    <source>
        <dbReference type="ARBA" id="ARBA00022553"/>
    </source>
</evidence>
<evidence type="ECO:0000256" key="2">
    <source>
        <dbReference type="ARBA" id="ARBA00012438"/>
    </source>
</evidence>
<dbReference type="EMBL" id="JACRYL010000002">
    <property type="protein sequence ID" value="MBC6109473.1"/>
    <property type="molecule type" value="Genomic_DNA"/>
</dbReference>
<dbReference type="CDD" id="cd00082">
    <property type="entry name" value="HisKA"/>
    <property type="match status" value="1"/>
</dbReference>
<evidence type="ECO:0000259" key="4">
    <source>
        <dbReference type="PROSITE" id="PS50109"/>
    </source>
</evidence>
<keyword evidence="6" id="KW-1185">Reference proteome</keyword>
<dbReference type="PANTHER" id="PTHR43547:SF2">
    <property type="entry name" value="HYBRID SIGNAL TRANSDUCTION HISTIDINE KINASE C"/>
    <property type="match status" value="1"/>
</dbReference>
<dbReference type="PRINTS" id="PR00344">
    <property type="entry name" value="BCTRLSENSOR"/>
</dbReference>
<dbReference type="InterPro" id="IPR003661">
    <property type="entry name" value="HisK_dim/P_dom"/>
</dbReference>
<dbReference type="PANTHER" id="PTHR43547">
    <property type="entry name" value="TWO-COMPONENT HISTIDINE KINASE"/>
    <property type="match status" value="1"/>
</dbReference>
<dbReference type="InterPro" id="IPR036097">
    <property type="entry name" value="HisK_dim/P_sf"/>
</dbReference>
<dbReference type="Proteomes" id="UP000652755">
    <property type="component" value="Unassembled WGS sequence"/>
</dbReference>
<dbReference type="CDD" id="cd00075">
    <property type="entry name" value="HATPase"/>
    <property type="match status" value="1"/>
</dbReference>
<protein>
    <recommendedName>
        <fullName evidence="2">histidine kinase</fullName>
        <ecNumber evidence="2">2.7.13.3</ecNumber>
    </recommendedName>
</protein>
<evidence type="ECO:0000256" key="1">
    <source>
        <dbReference type="ARBA" id="ARBA00000085"/>
    </source>
</evidence>
<dbReference type="InterPro" id="IPR003594">
    <property type="entry name" value="HATPase_dom"/>
</dbReference>
<dbReference type="SUPFAM" id="SSF55874">
    <property type="entry name" value="ATPase domain of HSP90 chaperone/DNA topoisomerase II/histidine kinase"/>
    <property type="match status" value="1"/>
</dbReference>
<dbReference type="Gene3D" id="3.30.450.40">
    <property type="match status" value="1"/>
</dbReference>
<evidence type="ECO:0000313" key="6">
    <source>
        <dbReference type="Proteomes" id="UP000652755"/>
    </source>
</evidence>
<dbReference type="Gene3D" id="3.30.565.10">
    <property type="entry name" value="Histidine kinase-like ATPase, C-terminal domain"/>
    <property type="match status" value="1"/>
</dbReference>
<comment type="catalytic activity">
    <reaction evidence="1">
        <text>ATP + protein L-histidine = ADP + protein N-phospho-L-histidine.</text>
        <dbReference type="EC" id="2.7.13.3"/>
    </reaction>
</comment>
<gene>
    <name evidence="5" type="ORF">H7U22_03470</name>
</gene>
<dbReference type="Gene3D" id="1.10.287.130">
    <property type="match status" value="1"/>
</dbReference>
<name>A0ABR7KN18_9SPHI</name>
<proteinExistence type="predicted"/>
<comment type="caution">
    <text evidence="5">The sequence shown here is derived from an EMBL/GenBank/DDBJ whole genome shotgun (WGS) entry which is preliminary data.</text>
</comment>